<dbReference type="GO" id="GO:0046872">
    <property type="term" value="F:metal ion binding"/>
    <property type="evidence" value="ECO:0007669"/>
    <property type="project" value="UniProtKB-KW"/>
</dbReference>
<dbReference type="GO" id="GO:0010945">
    <property type="term" value="F:coenzyme A diphosphatase activity"/>
    <property type="evidence" value="ECO:0007669"/>
    <property type="project" value="InterPro"/>
</dbReference>
<dbReference type="CDD" id="cd03426">
    <property type="entry name" value="NUDIX_CoAse_Nudt7"/>
    <property type="match status" value="1"/>
</dbReference>
<dbReference type="InterPro" id="IPR045121">
    <property type="entry name" value="CoAse"/>
</dbReference>
<comment type="cofactor">
    <cofactor evidence="1">
        <name>Mn(2+)</name>
        <dbReference type="ChEBI" id="CHEBI:29035"/>
    </cofactor>
</comment>
<dbReference type="InterPro" id="IPR015797">
    <property type="entry name" value="NUDIX_hydrolase-like_dom_sf"/>
</dbReference>
<evidence type="ECO:0000259" key="7">
    <source>
        <dbReference type="PROSITE" id="PS51462"/>
    </source>
</evidence>
<reference evidence="8 9" key="1">
    <citation type="submission" date="2017-02" db="EMBL/GenBank/DDBJ databases">
        <authorList>
            <person name="Peterson S.W."/>
        </authorList>
    </citation>
    <scope>NUCLEOTIDE SEQUENCE [LARGE SCALE GENOMIC DNA]</scope>
    <source>
        <strain evidence="8 9">CIP104813</strain>
    </source>
</reference>
<evidence type="ECO:0000313" key="8">
    <source>
        <dbReference type="EMBL" id="SLM87960.1"/>
    </source>
</evidence>
<name>A0A1X6WST0_9MICO</name>
<dbReference type="EMBL" id="FWFG01000010">
    <property type="protein sequence ID" value="SLM87960.1"/>
    <property type="molecule type" value="Genomic_DNA"/>
</dbReference>
<keyword evidence="6" id="KW-0464">Manganese</keyword>
<feature type="domain" description="Nudix hydrolase" evidence="7">
    <location>
        <begin position="45"/>
        <end position="180"/>
    </location>
</feature>
<evidence type="ECO:0000313" key="9">
    <source>
        <dbReference type="Proteomes" id="UP000195981"/>
    </source>
</evidence>
<evidence type="ECO:0000256" key="2">
    <source>
        <dbReference type="ARBA" id="ARBA00001946"/>
    </source>
</evidence>
<protein>
    <submittedName>
        <fullName evidence="8">Hypothetical nudix hydrolase YeaB</fullName>
    </submittedName>
</protein>
<evidence type="ECO:0000256" key="6">
    <source>
        <dbReference type="ARBA" id="ARBA00023211"/>
    </source>
</evidence>
<accession>A0A1X6WST0</accession>
<dbReference type="OrthoDB" id="9802805at2"/>
<evidence type="ECO:0000256" key="4">
    <source>
        <dbReference type="ARBA" id="ARBA00022801"/>
    </source>
</evidence>
<dbReference type="PANTHER" id="PTHR12992:SF11">
    <property type="entry name" value="MITOCHONDRIAL COENZYME A DIPHOSPHATASE NUDT8"/>
    <property type="match status" value="1"/>
</dbReference>
<dbReference type="RefSeq" id="WP_087101721.1">
    <property type="nucleotide sequence ID" value="NZ_FWFG01000010.1"/>
</dbReference>
<keyword evidence="3" id="KW-0479">Metal-binding</keyword>
<evidence type="ECO:0000256" key="1">
    <source>
        <dbReference type="ARBA" id="ARBA00001936"/>
    </source>
</evidence>
<organism evidence="8 9">
    <name type="scientific">Brachybacterium nesterenkovii</name>
    <dbReference type="NCBI Taxonomy" id="47847"/>
    <lineage>
        <taxon>Bacteria</taxon>
        <taxon>Bacillati</taxon>
        <taxon>Actinomycetota</taxon>
        <taxon>Actinomycetes</taxon>
        <taxon>Micrococcales</taxon>
        <taxon>Dermabacteraceae</taxon>
        <taxon>Brachybacterium</taxon>
    </lineage>
</organism>
<dbReference type="Gene3D" id="3.90.79.10">
    <property type="entry name" value="Nucleoside Triphosphate Pyrophosphohydrolase"/>
    <property type="match status" value="1"/>
</dbReference>
<sequence length="239" mass="25166">MSAAHPAWTTPAALPSFLRPLARHAAVGDAVLGRALQEAPRDWTPRRSAVLVLIAGQEVEDAQILLEERSHTMRSQPAQFALPGGRAEPEDADDAATALREAREETGLDPADVHVLGAFAPILMPFRDATVSPVLAWAPRPPALGPTDPAEVESLLWAPLAGARSLTDPAIHRIGVLDGRATGVAFDLPGDAFVWGFTAMILDAVLGGLELPGMPVAAADAPRVEVPAVRRRPGPGARR</sequence>
<proteinExistence type="predicted"/>
<keyword evidence="9" id="KW-1185">Reference proteome</keyword>
<dbReference type="SUPFAM" id="SSF55811">
    <property type="entry name" value="Nudix"/>
    <property type="match status" value="1"/>
</dbReference>
<keyword evidence="5" id="KW-0460">Magnesium</keyword>
<evidence type="ECO:0000256" key="3">
    <source>
        <dbReference type="ARBA" id="ARBA00022723"/>
    </source>
</evidence>
<comment type="cofactor">
    <cofactor evidence="2">
        <name>Mg(2+)</name>
        <dbReference type="ChEBI" id="CHEBI:18420"/>
    </cofactor>
</comment>
<dbReference type="Pfam" id="PF00293">
    <property type="entry name" value="NUDIX"/>
    <property type="match status" value="1"/>
</dbReference>
<dbReference type="PANTHER" id="PTHR12992">
    <property type="entry name" value="NUDIX HYDROLASE"/>
    <property type="match status" value="1"/>
</dbReference>
<keyword evidence="4 8" id="KW-0378">Hydrolase</keyword>
<dbReference type="Proteomes" id="UP000195981">
    <property type="component" value="Unassembled WGS sequence"/>
</dbReference>
<dbReference type="PROSITE" id="PS51462">
    <property type="entry name" value="NUDIX"/>
    <property type="match status" value="1"/>
</dbReference>
<gene>
    <name evidence="8" type="ORF">FM110_00740</name>
</gene>
<dbReference type="AlphaFoldDB" id="A0A1X6WST0"/>
<evidence type="ECO:0000256" key="5">
    <source>
        <dbReference type="ARBA" id="ARBA00022842"/>
    </source>
</evidence>
<dbReference type="InterPro" id="IPR000086">
    <property type="entry name" value="NUDIX_hydrolase_dom"/>
</dbReference>